<dbReference type="GO" id="GO:0008270">
    <property type="term" value="F:zinc ion binding"/>
    <property type="evidence" value="ECO:0007669"/>
    <property type="project" value="InterPro"/>
</dbReference>
<dbReference type="InterPro" id="IPR011249">
    <property type="entry name" value="Metalloenz_LuxS/M16"/>
</dbReference>
<keyword evidence="9" id="KW-0884">PQQ biosynthesis</keyword>
<evidence type="ECO:0000256" key="13">
    <source>
        <dbReference type="SAM" id="MobiDB-lite"/>
    </source>
</evidence>
<dbReference type="GO" id="GO:0004222">
    <property type="term" value="F:metalloendopeptidase activity"/>
    <property type="evidence" value="ECO:0007669"/>
    <property type="project" value="InterPro"/>
</dbReference>
<evidence type="ECO:0000259" key="17">
    <source>
        <dbReference type="Pfam" id="PF22456"/>
    </source>
</evidence>
<reference evidence="19" key="1">
    <citation type="submission" date="2016-10" db="EMBL/GenBank/DDBJ databases">
        <authorList>
            <person name="Varghese N."/>
            <person name="Submissions S."/>
        </authorList>
    </citation>
    <scope>NUCLEOTIDE SEQUENCE [LARGE SCALE GENOMIC DNA]</scope>
    <source>
        <strain evidence="19">JCM 21621</strain>
    </source>
</reference>
<dbReference type="InterPro" id="IPR011844">
    <property type="entry name" value="PQQ_synth_PqqF"/>
</dbReference>
<dbReference type="UniPathway" id="UPA00539"/>
<comment type="cofactor">
    <cofactor evidence="1">
        <name>Zn(2+)</name>
        <dbReference type="ChEBI" id="CHEBI:29105"/>
    </cofactor>
</comment>
<dbReference type="InterPro" id="IPR011765">
    <property type="entry name" value="Pept_M16_N"/>
</dbReference>
<evidence type="ECO:0000256" key="11">
    <source>
        <dbReference type="ARBA" id="ARBA00024932"/>
    </source>
</evidence>
<dbReference type="Pfam" id="PF22455">
    <property type="entry name" value="PqqF_C_3"/>
    <property type="match status" value="1"/>
</dbReference>
<keyword evidence="10" id="KW-0482">Metalloprotease</keyword>
<comment type="pathway">
    <text evidence="2">Cofactor biosynthesis; pyrroloquinoline quinone biosynthesis.</text>
</comment>
<dbReference type="Proteomes" id="UP000242957">
    <property type="component" value="Unassembled WGS sequence"/>
</dbReference>
<dbReference type="InterPro" id="IPR054733">
    <property type="entry name" value="PqqF_C_3"/>
</dbReference>
<feature type="region of interest" description="Disordered" evidence="13">
    <location>
        <begin position="1"/>
        <end position="20"/>
    </location>
</feature>
<dbReference type="InterPro" id="IPR001431">
    <property type="entry name" value="Pept_M16_Zn_BS"/>
</dbReference>
<dbReference type="Gene3D" id="3.30.830.10">
    <property type="entry name" value="Metalloenzyme, LuxS/M16 peptidase-like"/>
    <property type="match status" value="2"/>
</dbReference>
<evidence type="ECO:0000256" key="3">
    <source>
        <dbReference type="ARBA" id="ARBA00007261"/>
    </source>
</evidence>
<name>A0A1H0PI74_9PSED</name>
<sequence length="778" mass="83594">MGLRLTDTSHESAEATMPSQQRRVVLPNGLCATLVHMPDAPRAAALLRVGAGSHDEPEGYPGLAHFLEHLVFLGGAGYRDSERLMPWVQGRGGRLNASTRARTTDYFFEMPFDALGEGLARLVDMLAEPILAVPAQLAEREVLEAEFVARSTDPDTLIDAALTLGLPHGHPSRRFVAGRRASLVVEEEAFQNALHGFHQRLYRAANMCLWLQGPQPLDELEALAEREAGSLPQGAGVQSAASESLLPLAGEDLQLRLPGVPRLVLAFALDGVVGEGGPLLERLGGWLADEAHGSLLAHLGQAGLCDSARLRLSNFAAGQALLRFDFELAETSAAEAVEAAFLGWLAALRKLPPEGLAAAPIDEPGGVLEQLQRRVRTTNESAWLDQLQESRLIRLLAAESVRGESLTSAGFALEVARSPRHPANPLHSAEWTFTPARSAGSSVPGALHLRWRFAQPPERQAFLVARQALRPLAGLARRENATLDLEGIDGDWALLLSGPKDRLAALAASAIETLRNPPATVVEQGARLLCGECLRRASEMPIRQLLGLLPQTLAGEGEAPPDWLTARWDALAMDAELPANIPGRPTATALPPRTGQAGRHIKVLEIPGEAALLLFCPLASRAAADEATWRLLARVLEPAFHHWLRGERQLAYALYCGFRQIGGRRGILFAVQSPLLSAVELQAEVDCFLQRQGAALRLLDPQRIDGLREPLAAEMAKAPGDFAGRVQQAWDDRLAGVAANHRAAMASALNTLTASELCAAHSALMSAQGGHWLLLGRA</sequence>
<evidence type="ECO:0000256" key="7">
    <source>
        <dbReference type="ARBA" id="ARBA00022801"/>
    </source>
</evidence>
<evidence type="ECO:0000259" key="16">
    <source>
        <dbReference type="Pfam" id="PF22455"/>
    </source>
</evidence>
<dbReference type="PANTHER" id="PTHR43690:SF18">
    <property type="entry name" value="INSULIN-DEGRADING ENZYME-RELATED"/>
    <property type="match status" value="1"/>
</dbReference>
<dbReference type="AlphaFoldDB" id="A0A1H0PI74"/>
<feature type="domain" description="Coenzyme PQQ synthesis protein F-like C-terminal lobe" evidence="17">
    <location>
        <begin position="631"/>
        <end position="730"/>
    </location>
</feature>
<dbReference type="InterPro" id="IPR054734">
    <property type="entry name" value="PqqF-like_C_4"/>
</dbReference>
<organism evidence="18 19">
    <name type="scientific">Pseudomonas jinjuensis</name>
    <dbReference type="NCBI Taxonomy" id="198616"/>
    <lineage>
        <taxon>Bacteria</taxon>
        <taxon>Pseudomonadati</taxon>
        <taxon>Pseudomonadota</taxon>
        <taxon>Gammaproteobacteria</taxon>
        <taxon>Pseudomonadales</taxon>
        <taxon>Pseudomonadaceae</taxon>
        <taxon>Pseudomonas</taxon>
    </lineage>
</organism>
<gene>
    <name evidence="18" type="ORF">SAMN05216193_12094</name>
</gene>
<keyword evidence="5" id="KW-0645">Protease</keyword>
<dbReference type="InterPro" id="IPR054740">
    <property type="entry name" value="PqqF_N_2"/>
</dbReference>
<dbReference type="PANTHER" id="PTHR43690">
    <property type="entry name" value="NARDILYSIN"/>
    <property type="match status" value="1"/>
</dbReference>
<comment type="function">
    <text evidence="11">Required for coenzyme pyrroloquinoline quinone (PQQ) biosynthesis. It is thought that this protein is a protease that cleaves peptides bond in a small peptide (gene pqqA), providing the glutamate and tyrosine residues which are necessary for the synthesis of PQQ.</text>
</comment>
<comment type="similarity">
    <text evidence="3">Belongs to the peptidase M16 family.</text>
</comment>
<dbReference type="Pfam" id="PF22456">
    <property type="entry name" value="PqqF-like_C_4"/>
    <property type="match status" value="1"/>
</dbReference>
<keyword evidence="8" id="KW-0862">Zinc</keyword>
<accession>A0A1H0PI74</accession>
<protein>
    <recommendedName>
        <fullName evidence="4">Coenzyme PQQ synthesis protein F</fullName>
    </recommendedName>
    <alternativeName>
        <fullName evidence="12">Pyrroloquinoline quinone biosynthesis protein F</fullName>
    </alternativeName>
</protein>
<evidence type="ECO:0000256" key="10">
    <source>
        <dbReference type="ARBA" id="ARBA00023049"/>
    </source>
</evidence>
<dbReference type="InterPro" id="IPR050626">
    <property type="entry name" value="Peptidase_M16"/>
</dbReference>
<proteinExistence type="inferred from homology"/>
<feature type="domain" description="Coenzyme PQQ synthesis protein F C-terminal lobe" evidence="16">
    <location>
        <begin position="445"/>
        <end position="572"/>
    </location>
</feature>
<evidence type="ECO:0000313" key="18">
    <source>
        <dbReference type="EMBL" id="SDP04316.1"/>
    </source>
</evidence>
<feature type="domain" description="Peptidase M16 N-terminal" evidence="14">
    <location>
        <begin position="35"/>
        <end position="154"/>
    </location>
</feature>
<evidence type="ECO:0000256" key="5">
    <source>
        <dbReference type="ARBA" id="ARBA00022670"/>
    </source>
</evidence>
<dbReference type="STRING" id="198616.SAMN05216193_12094"/>
<evidence type="ECO:0000259" key="15">
    <source>
        <dbReference type="Pfam" id="PF22454"/>
    </source>
</evidence>
<keyword evidence="6" id="KW-0479">Metal-binding</keyword>
<dbReference type="PROSITE" id="PS00143">
    <property type="entry name" value="INSULINASE"/>
    <property type="match status" value="1"/>
</dbReference>
<dbReference type="NCBIfam" id="TIGR02110">
    <property type="entry name" value="PQQ_syn_pqqF"/>
    <property type="match status" value="1"/>
</dbReference>
<dbReference type="SUPFAM" id="SSF63411">
    <property type="entry name" value="LuxS/MPP-like metallohydrolase"/>
    <property type="match status" value="2"/>
</dbReference>
<dbReference type="EMBL" id="FNIJ01000020">
    <property type="protein sequence ID" value="SDP04316.1"/>
    <property type="molecule type" value="Genomic_DNA"/>
</dbReference>
<keyword evidence="19" id="KW-1185">Reference proteome</keyword>
<evidence type="ECO:0000256" key="12">
    <source>
        <dbReference type="ARBA" id="ARBA00030977"/>
    </source>
</evidence>
<evidence type="ECO:0000256" key="6">
    <source>
        <dbReference type="ARBA" id="ARBA00022723"/>
    </source>
</evidence>
<evidence type="ECO:0000256" key="9">
    <source>
        <dbReference type="ARBA" id="ARBA00022905"/>
    </source>
</evidence>
<dbReference type="GO" id="GO:0018189">
    <property type="term" value="P:pyrroloquinoline quinone biosynthetic process"/>
    <property type="evidence" value="ECO:0007669"/>
    <property type="project" value="UniProtKB-UniPathway"/>
</dbReference>
<dbReference type="GO" id="GO:0006508">
    <property type="term" value="P:proteolysis"/>
    <property type="evidence" value="ECO:0007669"/>
    <property type="project" value="UniProtKB-KW"/>
</dbReference>
<evidence type="ECO:0000256" key="2">
    <source>
        <dbReference type="ARBA" id="ARBA00004886"/>
    </source>
</evidence>
<evidence type="ECO:0000256" key="4">
    <source>
        <dbReference type="ARBA" id="ARBA00015088"/>
    </source>
</evidence>
<evidence type="ECO:0000256" key="8">
    <source>
        <dbReference type="ARBA" id="ARBA00022833"/>
    </source>
</evidence>
<evidence type="ECO:0000313" key="19">
    <source>
        <dbReference type="Proteomes" id="UP000242957"/>
    </source>
</evidence>
<evidence type="ECO:0000259" key="14">
    <source>
        <dbReference type="Pfam" id="PF00675"/>
    </source>
</evidence>
<feature type="domain" description="Coenzyme PQQ synthesis protein F N-terminal lobe" evidence="15">
    <location>
        <begin position="261"/>
        <end position="351"/>
    </location>
</feature>
<keyword evidence="7" id="KW-0378">Hydrolase</keyword>
<evidence type="ECO:0000256" key="1">
    <source>
        <dbReference type="ARBA" id="ARBA00001947"/>
    </source>
</evidence>
<dbReference type="Pfam" id="PF22454">
    <property type="entry name" value="PQQ_syn_pqqF_N_2"/>
    <property type="match status" value="1"/>
</dbReference>
<dbReference type="Pfam" id="PF00675">
    <property type="entry name" value="Peptidase_M16"/>
    <property type="match status" value="1"/>
</dbReference>